<dbReference type="GO" id="GO:0016787">
    <property type="term" value="F:hydrolase activity"/>
    <property type="evidence" value="ECO:0007669"/>
    <property type="project" value="UniProtKB-KW"/>
</dbReference>
<dbReference type="Proteomes" id="UP000050911">
    <property type="component" value="Unassembled WGS sequence"/>
</dbReference>
<dbReference type="EMBL" id="AZCX01000014">
    <property type="protein sequence ID" value="KRK46936.1"/>
    <property type="molecule type" value="Genomic_DNA"/>
</dbReference>
<name>A0A0R1HKZ1_9LACO</name>
<dbReference type="Pfam" id="PF01966">
    <property type="entry name" value="HD"/>
    <property type="match status" value="1"/>
</dbReference>
<proteinExistence type="predicted"/>
<keyword evidence="3" id="KW-1185">Reference proteome</keyword>
<protein>
    <submittedName>
        <fullName evidence="2">HD superfamily hydrolase</fullName>
    </submittedName>
</protein>
<evidence type="ECO:0000313" key="2">
    <source>
        <dbReference type="EMBL" id="KRK46936.1"/>
    </source>
</evidence>
<dbReference type="SUPFAM" id="SSF109604">
    <property type="entry name" value="HD-domain/PDEase-like"/>
    <property type="match status" value="1"/>
</dbReference>
<dbReference type="PANTHER" id="PTHR33594">
    <property type="entry name" value="SUPERFAMILY HYDROLASE, PUTATIVE (AFU_ORTHOLOGUE AFUA_1G03035)-RELATED"/>
    <property type="match status" value="1"/>
</dbReference>
<accession>A0A0R1HKZ1</accession>
<keyword evidence="2" id="KW-0378">Hydrolase</keyword>
<gene>
    <name evidence="2" type="ORF">FC96_GL000827</name>
</gene>
<dbReference type="STRING" id="1302272.FC96_GL000827"/>
<evidence type="ECO:0000313" key="3">
    <source>
        <dbReference type="Proteomes" id="UP000050911"/>
    </source>
</evidence>
<dbReference type="InterPro" id="IPR006674">
    <property type="entry name" value="HD_domain"/>
</dbReference>
<comment type="caution">
    <text evidence="2">The sequence shown here is derived from an EMBL/GenBank/DDBJ whole genome shotgun (WGS) entry which is preliminary data.</text>
</comment>
<dbReference type="InterPro" id="IPR003607">
    <property type="entry name" value="HD/PDEase_dom"/>
</dbReference>
<dbReference type="AlphaFoldDB" id="A0A0R1HKZ1"/>
<reference evidence="2 3" key="1">
    <citation type="journal article" date="2015" name="Genome Announc.">
        <title>Expanding the biotechnology potential of lactobacilli through comparative genomics of 213 strains and associated genera.</title>
        <authorList>
            <person name="Sun Z."/>
            <person name="Harris H.M."/>
            <person name="McCann A."/>
            <person name="Guo C."/>
            <person name="Argimon S."/>
            <person name="Zhang W."/>
            <person name="Yang X."/>
            <person name="Jeffery I.B."/>
            <person name="Cooney J.C."/>
            <person name="Kagawa T.F."/>
            <person name="Liu W."/>
            <person name="Song Y."/>
            <person name="Salvetti E."/>
            <person name="Wrobel A."/>
            <person name="Rasinkangas P."/>
            <person name="Parkhill J."/>
            <person name="Rea M.C."/>
            <person name="O'Sullivan O."/>
            <person name="Ritari J."/>
            <person name="Douillard F.P."/>
            <person name="Paul Ross R."/>
            <person name="Yang R."/>
            <person name="Briner A.E."/>
            <person name="Felis G.E."/>
            <person name="de Vos W.M."/>
            <person name="Barrangou R."/>
            <person name="Klaenhammer T.R."/>
            <person name="Caufield P.W."/>
            <person name="Cui Y."/>
            <person name="Zhang H."/>
            <person name="O'Toole P.W."/>
        </authorList>
    </citation>
    <scope>NUCLEOTIDE SEQUENCE [LARGE SCALE GENOMIC DNA]</scope>
    <source>
        <strain evidence="2 3">JCM 15530</strain>
    </source>
</reference>
<evidence type="ECO:0000259" key="1">
    <source>
        <dbReference type="SMART" id="SM00471"/>
    </source>
</evidence>
<dbReference type="CDD" id="cd00077">
    <property type="entry name" value="HDc"/>
    <property type="match status" value="1"/>
</dbReference>
<dbReference type="RefSeq" id="WP_056943150.1">
    <property type="nucleotide sequence ID" value="NZ_AZCX01000014.1"/>
</dbReference>
<dbReference type="PATRIC" id="fig|1302272.5.peg.827"/>
<dbReference type="SMART" id="SM00471">
    <property type="entry name" value="HDc"/>
    <property type="match status" value="1"/>
</dbReference>
<feature type="domain" description="HD/PDEase" evidence="1">
    <location>
        <begin position="22"/>
        <end position="139"/>
    </location>
</feature>
<sequence length="219" mass="24441">METTEQLALIQDYTVQQLSGDKSGHGLDHIHRVVTNVKMLLADEPSASYLITLTAAYLHDVIDDKLVSDVEAARQGVIELLTQAAFSQPQINTVMLIIDNMSFSKSLTTDRQPLPIEGLIVQDADRLDAIGAIGIARAIYYGGKHGEKIYDPTVKPRTSMTKAEYRNLANETIINHFYEKLFKLADQMNTPAAKRIAQARQKVMSQFVNDFKSEWNGMA</sequence>
<dbReference type="Gene3D" id="1.20.58.1910">
    <property type="match status" value="1"/>
</dbReference>
<organism evidence="2 3">
    <name type="scientific">Secundilactobacillus kimchicus JCM 15530</name>
    <dbReference type="NCBI Taxonomy" id="1302272"/>
    <lineage>
        <taxon>Bacteria</taxon>
        <taxon>Bacillati</taxon>
        <taxon>Bacillota</taxon>
        <taxon>Bacilli</taxon>
        <taxon>Lactobacillales</taxon>
        <taxon>Lactobacillaceae</taxon>
        <taxon>Secundilactobacillus</taxon>
    </lineage>
</organism>
<dbReference type="OrthoDB" id="9797344at2"/>
<dbReference type="Gene3D" id="1.10.472.50">
    <property type="entry name" value="HD-domain/PDEase-like"/>
    <property type="match status" value="1"/>
</dbReference>
<dbReference type="PANTHER" id="PTHR33594:SF1">
    <property type="entry name" value="HD_PDEASE DOMAIN-CONTAINING PROTEIN"/>
    <property type="match status" value="1"/>
</dbReference>